<gene>
    <name evidence="1" type="ORF">Tci_893463</name>
</gene>
<reference evidence="1" key="1">
    <citation type="journal article" date="2019" name="Sci. Rep.">
        <title>Draft genome of Tanacetum cinerariifolium, the natural source of mosquito coil.</title>
        <authorList>
            <person name="Yamashiro T."/>
            <person name="Shiraishi A."/>
            <person name="Satake H."/>
            <person name="Nakayama K."/>
        </authorList>
    </citation>
    <scope>NUCLEOTIDE SEQUENCE</scope>
</reference>
<dbReference type="AlphaFoldDB" id="A0A699UNZ6"/>
<feature type="non-terminal residue" evidence="1">
    <location>
        <position position="1"/>
    </location>
</feature>
<feature type="non-terminal residue" evidence="1">
    <location>
        <position position="161"/>
    </location>
</feature>
<name>A0A699UNZ6_TANCI</name>
<protein>
    <submittedName>
        <fullName evidence="1">Uncharacterized protein</fullName>
    </submittedName>
</protein>
<organism evidence="1">
    <name type="scientific">Tanacetum cinerariifolium</name>
    <name type="common">Dalmatian daisy</name>
    <name type="synonym">Chrysanthemum cinerariifolium</name>
    <dbReference type="NCBI Taxonomy" id="118510"/>
    <lineage>
        <taxon>Eukaryota</taxon>
        <taxon>Viridiplantae</taxon>
        <taxon>Streptophyta</taxon>
        <taxon>Embryophyta</taxon>
        <taxon>Tracheophyta</taxon>
        <taxon>Spermatophyta</taxon>
        <taxon>Magnoliopsida</taxon>
        <taxon>eudicotyledons</taxon>
        <taxon>Gunneridae</taxon>
        <taxon>Pentapetalae</taxon>
        <taxon>asterids</taxon>
        <taxon>campanulids</taxon>
        <taxon>Asterales</taxon>
        <taxon>Asteraceae</taxon>
        <taxon>Asteroideae</taxon>
        <taxon>Anthemideae</taxon>
        <taxon>Anthemidinae</taxon>
        <taxon>Tanacetum</taxon>
    </lineage>
</organism>
<comment type="caution">
    <text evidence="1">The sequence shown here is derived from an EMBL/GenBank/DDBJ whole genome shotgun (WGS) entry which is preliminary data.</text>
</comment>
<accession>A0A699UNZ6</accession>
<proteinExistence type="predicted"/>
<sequence>QGRRVGGRAADAAHLALGLHHQDVGVAHHDVVDGPVVAVGTFAGRAKVLFVERPHFRHTGIRVALLDVEGFAGIVGGVRRVYQVVGAGLDFDRARAIRQAIEGVEGVGNHNVGKRPAQHRVAAAVDNVVEQRQGQVVLVAGQAGAVDAVGWARAGEVGEGQ</sequence>
<dbReference type="EMBL" id="BKCJ011330221">
    <property type="protein sequence ID" value="GFD21494.1"/>
    <property type="molecule type" value="Genomic_DNA"/>
</dbReference>
<evidence type="ECO:0000313" key="1">
    <source>
        <dbReference type="EMBL" id="GFD21494.1"/>
    </source>
</evidence>